<gene>
    <name evidence="2" type="ORF">ECLFYP5_02155</name>
</gene>
<feature type="region of interest" description="Disordered" evidence="1">
    <location>
        <begin position="47"/>
        <end position="71"/>
    </location>
</feature>
<proteinExistence type="predicted"/>
<evidence type="ECO:0008006" key="3">
    <source>
        <dbReference type="Google" id="ProtNLM"/>
    </source>
</evidence>
<sequence length="71" mass="7950">MVQTNFTCRVDADLKHAFLRAAKANDRSASVLIRDFMRAYVHRSAQGQQASLPFDTNVDSQKAHSELLSRG</sequence>
<evidence type="ECO:0000313" key="2">
    <source>
        <dbReference type="EMBL" id="VYU39492.1"/>
    </source>
</evidence>
<evidence type="ECO:0000256" key="1">
    <source>
        <dbReference type="SAM" id="MobiDB-lite"/>
    </source>
</evidence>
<protein>
    <recommendedName>
        <fullName evidence="3">YacA</fullName>
    </recommendedName>
</protein>
<organism evidence="2">
    <name type="scientific">Escherichia coli</name>
    <dbReference type="NCBI Taxonomy" id="562"/>
    <lineage>
        <taxon>Bacteria</taxon>
        <taxon>Pseudomonadati</taxon>
        <taxon>Pseudomonadota</taxon>
        <taxon>Gammaproteobacteria</taxon>
        <taxon>Enterobacterales</taxon>
        <taxon>Enterobacteriaceae</taxon>
        <taxon>Escherichia</taxon>
    </lineage>
</organism>
<accession>A0A6N3EFB5</accession>
<dbReference type="EMBL" id="CACRTS010000020">
    <property type="protein sequence ID" value="VYU39492.1"/>
    <property type="molecule type" value="Genomic_DNA"/>
</dbReference>
<reference evidence="2" key="1">
    <citation type="submission" date="2019-11" db="EMBL/GenBank/DDBJ databases">
        <authorList>
            <person name="Feng L."/>
        </authorList>
    </citation>
    <scope>NUCLEOTIDE SEQUENCE</scope>
    <source>
        <strain evidence="2">EColiLFYP5</strain>
    </source>
</reference>
<name>A0A6N3EFB5_ECOLX</name>
<dbReference type="AlphaFoldDB" id="A0A6N3EFB5"/>
<feature type="compositionally biased region" description="Basic and acidic residues" evidence="1">
    <location>
        <begin position="61"/>
        <end position="71"/>
    </location>
</feature>